<dbReference type="AlphaFoldDB" id="A0A4U0SG91"/>
<proteinExistence type="predicted"/>
<dbReference type="OrthoDB" id="4935951at2"/>
<organism evidence="3 4">
    <name type="scientific">Actinacidiphila oryziradicis</name>
    <dbReference type="NCBI Taxonomy" id="2571141"/>
    <lineage>
        <taxon>Bacteria</taxon>
        <taxon>Bacillati</taxon>
        <taxon>Actinomycetota</taxon>
        <taxon>Actinomycetes</taxon>
        <taxon>Kitasatosporales</taxon>
        <taxon>Streptomycetaceae</taxon>
        <taxon>Actinacidiphila</taxon>
    </lineage>
</organism>
<dbReference type="GO" id="GO:0016791">
    <property type="term" value="F:phosphatase activity"/>
    <property type="evidence" value="ECO:0007669"/>
    <property type="project" value="TreeGrafter"/>
</dbReference>
<feature type="domain" description="PPM-type phosphatase" evidence="2">
    <location>
        <begin position="223"/>
        <end position="437"/>
    </location>
</feature>
<accession>A0A4U0SG91</accession>
<sequence>MTRRTLTQAGYEQSDLLEARTVWATGWPGSLPVSDGEALRCSIPYKLTKKVRPTVKNFLAVERAVRTAPPHDLSGTARAALIEHYEATGMELLMADYSLSVLVPVTAPPDAAEPLSMHTSPEGRAFGSQEPYGRHATRDGTVDLHLPVTVRGDRLGILTVRLPEHRCTPQSIEELTELAELIGHAIIVAERDTDVFLQACRASRLTLAAEMQWQLLPGRACSRPEYAIGGQLEPAYAIYGDNFDWATTGDSLTLTITNGMGEGIQASLLTNLAVNALRNARRAGIGITDQAALADQALYGQYKGAQYVSTLLLSFELATGHVQLVDAGSPQLWRQRDRTIERVAFEEQLPLGMFDESSYTAEEFRALPGDRLIFVSDGVYAAVSEAGEAYGDRALGRAIQATRLLPAASVPRAVLQELALHRNAEPADDAAVVCLDWFGRSDDRAD</sequence>
<evidence type="ECO:0000259" key="2">
    <source>
        <dbReference type="SMART" id="SM00331"/>
    </source>
</evidence>
<dbReference type="Pfam" id="PF07228">
    <property type="entry name" value="SpoIIE"/>
    <property type="match status" value="1"/>
</dbReference>
<dbReference type="SMART" id="SM00331">
    <property type="entry name" value="PP2C_SIG"/>
    <property type="match status" value="1"/>
</dbReference>
<dbReference type="InterPro" id="IPR036457">
    <property type="entry name" value="PPM-type-like_dom_sf"/>
</dbReference>
<dbReference type="PANTHER" id="PTHR43156">
    <property type="entry name" value="STAGE II SPORULATION PROTEIN E-RELATED"/>
    <property type="match status" value="1"/>
</dbReference>
<evidence type="ECO:0000256" key="1">
    <source>
        <dbReference type="ARBA" id="ARBA00022801"/>
    </source>
</evidence>
<reference evidence="3 4" key="1">
    <citation type="submission" date="2019-04" db="EMBL/GenBank/DDBJ databases">
        <title>Streptomyces oryziradicis sp. nov., a novel actinomycete isolated from rhizosphere soil of rice (Oryza sativa L.).</title>
        <authorList>
            <person name="Li C."/>
        </authorList>
    </citation>
    <scope>NUCLEOTIDE SEQUENCE [LARGE SCALE GENOMIC DNA]</scope>
    <source>
        <strain evidence="3 4">NEAU-C40</strain>
    </source>
</reference>
<dbReference type="Gene3D" id="3.60.40.10">
    <property type="entry name" value="PPM-type phosphatase domain"/>
    <property type="match status" value="1"/>
</dbReference>
<evidence type="ECO:0000313" key="3">
    <source>
        <dbReference type="EMBL" id="TKA08462.1"/>
    </source>
</evidence>
<protein>
    <submittedName>
        <fullName evidence="3">Serine/threonine-protein phosphatase</fullName>
    </submittedName>
</protein>
<keyword evidence="4" id="KW-1185">Reference proteome</keyword>
<keyword evidence="1" id="KW-0378">Hydrolase</keyword>
<dbReference type="InterPro" id="IPR052016">
    <property type="entry name" value="Bact_Sigma-Reg"/>
</dbReference>
<comment type="caution">
    <text evidence="3">The sequence shown here is derived from an EMBL/GenBank/DDBJ whole genome shotgun (WGS) entry which is preliminary data.</text>
</comment>
<gene>
    <name evidence="3" type="ORF">FCI23_27485</name>
</gene>
<dbReference type="EMBL" id="SUMC01000030">
    <property type="protein sequence ID" value="TKA08462.1"/>
    <property type="molecule type" value="Genomic_DNA"/>
</dbReference>
<name>A0A4U0SG91_9ACTN</name>
<dbReference type="PANTHER" id="PTHR43156:SF2">
    <property type="entry name" value="STAGE II SPORULATION PROTEIN E"/>
    <property type="match status" value="1"/>
</dbReference>
<dbReference type="SUPFAM" id="SSF81606">
    <property type="entry name" value="PP2C-like"/>
    <property type="match status" value="1"/>
</dbReference>
<dbReference type="Proteomes" id="UP000305778">
    <property type="component" value="Unassembled WGS sequence"/>
</dbReference>
<evidence type="ECO:0000313" key="4">
    <source>
        <dbReference type="Proteomes" id="UP000305778"/>
    </source>
</evidence>
<dbReference type="InterPro" id="IPR001932">
    <property type="entry name" value="PPM-type_phosphatase-like_dom"/>
</dbReference>